<reference evidence="1 2" key="1">
    <citation type="submission" date="2018-04" db="EMBL/GenBank/DDBJ databases">
        <title>Pararhodobacter oceanense sp. nov., isolated from marine intertidal sediment.</title>
        <authorList>
            <person name="Wang X.-L."/>
            <person name="Du Z.-J."/>
        </authorList>
    </citation>
    <scope>NUCLEOTIDE SEQUENCE [LARGE SCALE GENOMIC DNA]</scope>
    <source>
        <strain evidence="1 2">AM505</strain>
    </source>
</reference>
<accession>A0A2T8HRU8</accession>
<sequence length="127" mass="13830">MLAALRDPAPLEAVMREMGAQVTRTAEPPAPRWECQLIWRNLPQSLRVSLSEPQVGAVTAILVNADHATAILRMALADLPEGRCRIDAEVQLQAKTLFARLALRSAGLMRGRAEARLIRVITALGQG</sequence>
<keyword evidence="2" id="KW-1185">Reference proteome</keyword>
<proteinExistence type="predicted"/>
<comment type="caution">
    <text evidence="1">The sequence shown here is derived from an EMBL/GenBank/DDBJ whole genome shotgun (WGS) entry which is preliminary data.</text>
</comment>
<dbReference type="EMBL" id="QDKM01000006">
    <property type="protein sequence ID" value="PVH28169.1"/>
    <property type="molecule type" value="Genomic_DNA"/>
</dbReference>
<evidence type="ECO:0000313" key="2">
    <source>
        <dbReference type="Proteomes" id="UP000245911"/>
    </source>
</evidence>
<gene>
    <name evidence="1" type="ORF">DDE20_13745</name>
</gene>
<protein>
    <submittedName>
        <fullName evidence="1">Uncharacterized protein</fullName>
    </submittedName>
</protein>
<dbReference type="AlphaFoldDB" id="A0A2T8HRU8"/>
<evidence type="ECO:0000313" key="1">
    <source>
        <dbReference type="EMBL" id="PVH28169.1"/>
    </source>
</evidence>
<name>A0A2T8HRU8_9RHOB</name>
<dbReference type="Proteomes" id="UP000245911">
    <property type="component" value="Unassembled WGS sequence"/>
</dbReference>
<organism evidence="1 2">
    <name type="scientific">Pararhodobacter oceanensis</name>
    <dbReference type="NCBI Taxonomy" id="2172121"/>
    <lineage>
        <taxon>Bacteria</taxon>
        <taxon>Pseudomonadati</taxon>
        <taxon>Pseudomonadota</taxon>
        <taxon>Alphaproteobacteria</taxon>
        <taxon>Rhodobacterales</taxon>
        <taxon>Paracoccaceae</taxon>
        <taxon>Pararhodobacter</taxon>
    </lineage>
</organism>